<proteinExistence type="predicted"/>
<dbReference type="AlphaFoldDB" id="A0A2P2LT30"/>
<sequence length="36" mass="3991">MNFLSLKTLLSDYCNIINLTSLKNLLHLASGLCLLP</sequence>
<reference evidence="1" key="1">
    <citation type="submission" date="2018-02" db="EMBL/GenBank/DDBJ databases">
        <title>Rhizophora mucronata_Transcriptome.</title>
        <authorList>
            <person name="Meera S.P."/>
            <person name="Sreeshan A."/>
            <person name="Augustine A."/>
        </authorList>
    </citation>
    <scope>NUCLEOTIDE SEQUENCE</scope>
    <source>
        <tissue evidence="1">Leaf</tissue>
    </source>
</reference>
<name>A0A2P2LT30_RHIMU</name>
<dbReference type="EMBL" id="GGEC01040654">
    <property type="protein sequence ID" value="MBX21138.1"/>
    <property type="molecule type" value="Transcribed_RNA"/>
</dbReference>
<protein>
    <submittedName>
        <fullName evidence="1">Uncharacterized protein</fullName>
    </submittedName>
</protein>
<evidence type="ECO:0000313" key="1">
    <source>
        <dbReference type="EMBL" id="MBX21138.1"/>
    </source>
</evidence>
<accession>A0A2P2LT30</accession>
<organism evidence="1">
    <name type="scientific">Rhizophora mucronata</name>
    <name type="common">Asiatic mangrove</name>
    <dbReference type="NCBI Taxonomy" id="61149"/>
    <lineage>
        <taxon>Eukaryota</taxon>
        <taxon>Viridiplantae</taxon>
        <taxon>Streptophyta</taxon>
        <taxon>Embryophyta</taxon>
        <taxon>Tracheophyta</taxon>
        <taxon>Spermatophyta</taxon>
        <taxon>Magnoliopsida</taxon>
        <taxon>eudicotyledons</taxon>
        <taxon>Gunneridae</taxon>
        <taxon>Pentapetalae</taxon>
        <taxon>rosids</taxon>
        <taxon>fabids</taxon>
        <taxon>Malpighiales</taxon>
        <taxon>Rhizophoraceae</taxon>
        <taxon>Rhizophora</taxon>
    </lineage>
</organism>